<dbReference type="Proteomes" id="UP001232117">
    <property type="component" value="Chromosome"/>
</dbReference>
<reference evidence="2 3" key="1">
    <citation type="submission" date="2022-02" db="EMBL/GenBank/DDBJ databases">
        <authorList>
            <person name="Cha I.-T."/>
            <person name="Lee K.-E."/>
            <person name="Park S.-J."/>
        </authorList>
    </citation>
    <scope>NUCLEOTIDE SEQUENCE [LARGE SCALE GENOMIC DNA]</scope>
    <source>
        <strain evidence="2 3">K3R-10</strain>
    </source>
</reference>
<proteinExistence type="predicted"/>
<evidence type="ECO:0008006" key="4">
    <source>
        <dbReference type="Google" id="ProtNLM"/>
    </source>
</evidence>
<dbReference type="Gene3D" id="2.60.40.10">
    <property type="entry name" value="Immunoglobulins"/>
    <property type="match status" value="2"/>
</dbReference>
<protein>
    <recommendedName>
        <fullName evidence="4">Fibronectin type-III domain-containing protein</fullName>
    </recommendedName>
</protein>
<dbReference type="RefSeq" id="WP_264533885.1">
    <property type="nucleotide sequence ID" value="NZ_CP092332.1"/>
</dbReference>
<gene>
    <name evidence="2" type="ORF">MG292_04580</name>
</gene>
<dbReference type="Pfam" id="PF25788">
    <property type="entry name" value="Ig_Rha78A_N"/>
    <property type="match status" value="1"/>
</dbReference>
<organism evidence="2 3">
    <name type="scientific">Flavobacterium keumense</name>
    <dbReference type="NCBI Taxonomy" id="1306518"/>
    <lineage>
        <taxon>Bacteria</taxon>
        <taxon>Pseudomonadati</taxon>
        <taxon>Bacteroidota</taxon>
        <taxon>Flavobacteriia</taxon>
        <taxon>Flavobacteriales</taxon>
        <taxon>Flavobacteriaceae</taxon>
        <taxon>Flavobacterium</taxon>
    </lineage>
</organism>
<evidence type="ECO:0000313" key="2">
    <source>
        <dbReference type="EMBL" id="WGK95510.1"/>
    </source>
</evidence>
<reference evidence="2 3" key="2">
    <citation type="submission" date="2023-06" db="EMBL/GenBank/DDBJ databases">
        <title>Complete Genome Sequence of Flavobacterium keumense K3R-10.</title>
        <authorList>
            <person name="Jeong H."/>
            <person name="Jhang S.Y."/>
            <person name="Kim J.N."/>
        </authorList>
    </citation>
    <scope>NUCLEOTIDE SEQUENCE [LARGE SCALE GENOMIC DNA]</scope>
    <source>
        <strain evidence="2 3">K3R-10</strain>
    </source>
</reference>
<keyword evidence="3" id="KW-1185">Reference proteome</keyword>
<dbReference type="EMBL" id="CP092332">
    <property type="protein sequence ID" value="WGK95510.1"/>
    <property type="molecule type" value="Genomic_DNA"/>
</dbReference>
<keyword evidence="1" id="KW-0732">Signal</keyword>
<name>A0ABY8N790_9FLAO</name>
<evidence type="ECO:0000313" key="3">
    <source>
        <dbReference type="Proteomes" id="UP001232117"/>
    </source>
</evidence>
<dbReference type="InterPro" id="IPR013783">
    <property type="entry name" value="Ig-like_fold"/>
</dbReference>
<feature type="signal peptide" evidence="1">
    <location>
        <begin position="1"/>
        <end position="21"/>
    </location>
</feature>
<evidence type="ECO:0000256" key="1">
    <source>
        <dbReference type="SAM" id="SignalP"/>
    </source>
</evidence>
<dbReference type="SUPFAM" id="SSF49265">
    <property type="entry name" value="Fibronectin type III"/>
    <property type="match status" value="2"/>
</dbReference>
<dbReference type="InterPro" id="IPR036116">
    <property type="entry name" value="FN3_sf"/>
</dbReference>
<feature type="chain" id="PRO_5045190484" description="Fibronectin type-III domain-containing protein" evidence="1">
    <location>
        <begin position="22"/>
        <end position="234"/>
    </location>
</feature>
<sequence>MRNSICFFCISLLFISCGGGGSDGPTPTPEPANTAPTVPTLVAPTNALLCINNVVNFEWGTSTDAENNPITYQIQIATDNQFVQIVSTADVSSRTQTFTLDKGKAYYWRVKAIDSKNASSAYSGTYSFYTEGIGVTNHLPFLPEIIQPETNTTITGTIATLKWFASDADVADVLTYDVYLGTVNPPTVKVLENSTSSIFEATSLQAATQYYWRIVVKDNKGGETRGQVWNFRTN</sequence>
<accession>A0ABY8N790</accession>
<dbReference type="PROSITE" id="PS51257">
    <property type="entry name" value="PROKAR_LIPOPROTEIN"/>
    <property type="match status" value="1"/>
</dbReference>